<evidence type="ECO:0000256" key="1">
    <source>
        <dbReference type="ARBA" id="ARBA00004141"/>
    </source>
</evidence>
<comment type="similarity">
    <text evidence="2 7">Belongs to the tetraspanin (TM4SF) family.</text>
</comment>
<dbReference type="InterPro" id="IPR018499">
    <property type="entry name" value="Tetraspanin/Peripherin"/>
</dbReference>
<dbReference type="AlphaFoldDB" id="A0A8K0P2C0"/>
<dbReference type="EMBL" id="KZ308489">
    <property type="protein sequence ID" value="KAG8230467.1"/>
    <property type="molecule type" value="Genomic_DNA"/>
</dbReference>
<dbReference type="Pfam" id="PF00335">
    <property type="entry name" value="Tetraspanin"/>
    <property type="match status" value="1"/>
</dbReference>
<reference evidence="8" key="1">
    <citation type="submission" date="2013-04" db="EMBL/GenBank/DDBJ databases">
        <authorList>
            <person name="Qu J."/>
            <person name="Murali S.C."/>
            <person name="Bandaranaike D."/>
            <person name="Bellair M."/>
            <person name="Blankenburg K."/>
            <person name="Chao H."/>
            <person name="Dinh H."/>
            <person name="Doddapaneni H."/>
            <person name="Downs B."/>
            <person name="Dugan-Rocha S."/>
            <person name="Elkadiri S."/>
            <person name="Gnanaolivu R.D."/>
            <person name="Hernandez B."/>
            <person name="Javaid M."/>
            <person name="Jayaseelan J.C."/>
            <person name="Lee S."/>
            <person name="Li M."/>
            <person name="Ming W."/>
            <person name="Munidasa M."/>
            <person name="Muniz J."/>
            <person name="Nguyen L."/>
            <person name="Ongeri F."/>
            <person name="Osuji N."/>
            <person name="Pu L.-L."/>
            <person name="Puazo M."/>
            <person name="Qu C."/>
            <person name="Quiroz J."/>
            <person name="Raj R."/>
            <person name="Weissenberger G."/>
            <person name="Xin Y."/>
            <person name="Zou X."/>
            <person name="Han Y."/>
            <person name="Richards S."/>
            <person name="Worley K."/>
            <person name="Muzny D."/>
            <person name="Gibbs R."/>
        </authorList>
    </citation>
    <scope>NUCLEOTIDE SEQUENCE</scope>
    <source>
        <strain evidence="8">Sampled in the wild</strain>
    </source>
</reference>
<dbReference type="Proteomes" id="UP000792457">
    <property type="component" value="Unassembled WGS sequence"/>
</dbReference>
<organism evidence="8 9">
    <name type="scientific">Ladona fulva</name>
    <name type="common">Scarce chaser dragonfly</name>
    <name type="synonym">Libellula fulva</name>
    <dbReference type="NCBI Taxonomy" id="123851"/>
    <lineage>
        <taxon>Eukaryota</taxon>
        <taxon>Metazoa</taxon>
        <taxon>Ecdysozoa</taxon>
        <taxon>Arthropoda</taxon>
        <taxon>Hexapoda</taxon>
        <taxon>Insecta</taxon>
        <taxon>Pterygota</taxon>
        <taxon>Palaeoptera</taxon>
        <taxon>Odonata</taxon>
        <taxon>Epiprocta</taxon>
        <taxon>Anisoptera</taxon>
        <taxon>Libelluloidea</taxon>
        <taxon>Libellulidae</taxon>
        <taxon>Ladona</taxon>
    </lineage>
</organism>
<feature type="disulfide bond" evidence="6">
    <location>
        <begin position="155"/>
        <end position="172"/>
    </location>
</feature>
<comment type="subcellular location">
    <subcellularLocation>
        <location evidence="1 7">Membrane</location>
        <topology evidence="1 7">Multi-pass membrane protein</topology>
    </subcellularLocation>
</comment>
<evidence type="ECO:0000256" key="4">
    <source>
        <dbReference type="ARBA" id="ARBA00022989"/>
    </source>
</evidence>
<evidence type="ECO:0000256" key="3">
    <source>
        <dbReference type="ARBA" id="ARBA00022692"/>
    </source>
</evidence>
<dbReference type="CDD" id="cd03127">
    <property type="entry name" value="tetraspanin_LEL"/>
    <property type="match status" value="1"/>
</dbReference>
<keyword evidence="4 7" id="KW-1133">Transmembrane helix</keyword>
<proteinExistence type="inferred from homology"/>
<evidence type="ECO:0000256" key="7">
    <source>
        <dbReference type="RuleBase" id="RU361218"/>
    </source>
</evidence>
<evidence type="ECO:0000256" key="2">
    <source>
        <dbReference type="ARBA" id="ARBA00006840"/>
    </source>
</evidence>
<dbReference type="PANTHER" id="PTHR19282:SF544">
    <property type="entry name" value="TETRASPANIN"/>
    <property type="match status" value="1"/>
</dbReference>
<dbReference type="PANTHER" id="PTHR19282">
    <property type="entry name" value="TETRASPANIN"/>
    <property type="match status" value="1"/>
</dbReference>
<dbReference type="GO" id="GO:0005886">
    <property type="term" value="C:plasma membrane"/>
    <property type="evidence" value="ECO:0007669"/>
    <property type="project" value="TreeGrafter"/>
</dbReference>
<dbReference type="InterPro" id="IPR008952">
    <property type="entry name" value="Tetraspanin_EC2_sf"/>
</dbReference>
<evidence type="ECO:0000256" key="6">
    <source>
        <dbReference type="PIRSR" id="PIRSR002419-1"/>
    </source>
</evidence>
<keyword evidence="6" id="KW-1015">Disulfide bond</keyword>
<gene>
    <name evidence="8" type="ORF">J437_LFUL009956</name>
</gene>
<dbReference type="Gene3D" id="1.10.1450.10">
    <property type="entry name" value="Tetraspanin"/>
    <property type="match status" value="1"/>
</dbReference>
<dbReference type="InterPro" id="IPR000301">
    <property type="entry name" value="Tetraspanin_animals"/>
</dbReference>
<reference evidence="8" key="2">
    <citation type="submission" date="2017-10" db="EMBL/GenBank/DDBJ databases">
        <title>Ladona fulva Genome sequencing and assembly.</title>
        <authorList>
            <person name="Murali S."/>
            <person name="Richards S."/>
            <person name="Bandaranaike D."/>
            <person name="Bellair M."/>
            <person name="Blankenburg K."/>
            <person name="Chao H."/>
            <person name="Dinh H."/>
            <person name="Doddapaneni H."/>
            <person name="Dugan-Rocha S."/>
            <person name="Elkadiri S."/>
            <person name="Gnanaolivu R."/>
            <person name="Hernandez B."/>
            <person name="Skinner E."/>
            <person name="Javaid M."/>
            <person name="Lee S."/>
            <person name="Li M."/>
            <person name="Ming W."/>
            <person name="Munidasa M."/>
            <person name="Muniz J."/>
            <person name="Nguyen L."/>
            <person name="Hughes D."/>
            <person name="Osuji N."/>
            <person name="Pu L.-L."/>
            <person name="Puazo M."/>
            <person name="Qu C."/>
            <person name="Quiroz J."/>
            <person name="Raj R."/>
            <person name="Weissenberger G."/>
            <person name="Xin Y."/>
            <person name="Zou X."/>
            <person name="Han Y."/>
            <person name="Worley K."/>
            <person name="Muzny D."/>
            <person name="Gibbs R."/>
        </authorList>
    </citation>
    <scope>NUCLEOTIDE SEQUENCE</scope>
    <source>
        <strain evidence="8">Sampled in the wild</strain>
    </source>
</reference>
<dbReference type="PRINTS" id="PR00259">
    <property type="entry name" value="TMFOUR"/>
</dbReference>
<evidence type="ECO:0000256" key="5">
    <source>
        <dbReference type="ARBA" id="ARBA00023136"/>
    </source>
</evidence>
<feature type="transmembrane region" description="Helical" evidence="7">
    <location>
        <begin position="20"/>
        <end position="45"/>
    </location>
</feature>
<dbReference type="OrthoDB" id="438211at2759"/>
<accession>A0A8K0P2C0</accession>
<evidence type="ECO:0000313" key="9">
    <source>
        <dbReference type="Proteomes" id="UP000792457"/>
    </source>
</evidence>
<feature type="disulfide bond" evidence="6">
    <location>
        <begin position="154"/>
        <end position="192"/>
    </location>
</feature>
<keyword evidence="9" id="KW-1185">Reference proteome</keyword>
<protein>
    <recommendedName>
        <fullName evidence="7">Tetraspanin</fullName>
    </recommendedName>
</protein>
<name>A0A8K0P2C0_LADFU</name>
<dbReference type="SUPFAM" id="SSF48652">
    <property type="entry name" value="Tetraspanin"/>
    <property type="match status" value="1"/>
</dbReference>
<feature type="transmembrane region" description="Helical" evidence="7">
    <location>
        <begin position="92"/>
        <end position="116"/>
    </location>
</feature>
<evidence type="ECO:0000313" key="8">
    <source>
        <dbReference type="EMBL" id="KAG8230467.1"/>
    </source>
</evidence>
<sequence>MALFQDQGKNMNRIEKICKIFLVVYNITMLVAGLCIIVLCCWILLGRAYIGHLIAQHIYLGLLYLFIASSAFTVVISFLGCFGATYELKWMLYLYGGILLVLFVIFLSTCVSTLVARENAVKLIKNSLKKTMKSYPQKESSSDAWDYMQKQFKCCGIDSYEDWNGNIPSSCCKNEAPDCDVTDTQAINLTGCYDSFSEYISSHLLHICILGLIISSFKILGMSSAFVLGDIIKHQRRRLPFDLRFQEL</sequence>
<comment type="caution">
    <text evidence="8">The sequence shown here is derived from an EMBL/GenBank/DDBJ whole genome shotgun (WGS) entry which is preliminary data.</text>
</comment>
<dbReference type="PIRSF" id="PIRSF002419">
    <property type="entry name" value="Tetraspanin"/>
    <property type="match status" value="1"/>
</dbReference>
<feature type="transmembrane region" description="Helical" evidence="7">
    <location>
        <begin position="57"/>
        <end position="80"/>
    </location>
</feature>
<keyword evidence="5 7" id="KW-0472">Membrane</keyword>
<keyword evidence="3 7" id="KW-0812">Transmembrane</keyword>
<feature type="transmembrane region" description="Helical" evidence="7">
    <location>
        <begin position="204"/>
        <end position="228"/>
    </location>
</feature>